<evidence type="ECO:0000313" key="2">
    <source>
        <dbReference type="Proteomes" id="UP000298061"/>
    </source>
</evidence>
<dbReference type="AlphaFoldDB" id="A0A4Y9ZHS1"/>
<sequence>MLLEVWHHLLKGNFLEGKQNHCMDHLIYTLVKESTEKIAKDAVVVSDEPGRFYVNLQASDLLELADEQREGPG</sequence>
<evidence type="ECO:0000313" key="1">
    <source>
        <dbReference type="EMBL" id="TFY74182.1"/>
    </source>
</evidence>
<keyword evidence="2" id="KW-1185">Reference proteome</keyword>
<reference evidence="1 2" key="1">
    <citation type="submission" date="2019-02" db="EMBL/GenBank/DDBJ databases">
        <title>Genome sequencing of the rare red list fungi Hericium alpestre (H. flagellum).</title>
        <authorList>
            <person name="Buettner E."/>
            <person name="Kellner H."/>
        </authorList>
    </citation>
    <scope>NUCLEOTIDE SEQUENCE [LARGE SCALE GENOMIC DNA]</scope>
    <source>
        <strain evidence="1 2">DSM 108284</strain>
    </source>
</reference>
<dbReference type="OrthoDB" id="3247294at2759"/>
<gene>
    <name evidence="1" type="ORF">EWM64_g9831</name>
</gene>
<organism evidence="1 2">
    <name type="scientific">Hericium alpestre</name>
    <dbReference type="NCBI Taxonomy" id="135208"/>
    <lineage>
        <taxon>Eukaryota</taxon>
        <taxon>Fungi</taxon>
        <taxon>Dikarya</taxon>
        <taxon>Basidiomycota</taxon>
        <taxon>Agaricomycotina</taxon>
        <taxon>Agaricomycetes</taxon>
        <taxon>Russulales</taxon>
        <taxon>Hericiaceae</taxon>
        <taxon>Hericium</taxon>
    </lineage>
</organism>
<dbReference type="Proteomes" id="UP000298061">
    <property type="component" value="Unassembled WGS sequence"/>
</dbReference>
<comment type="caution">
    <text evidence="1">The sequence shown here is derived from an EMBL/GenBank/DDBJ whole genome shotgun (WGS) entry which is preliminary data.</text>
</comment>
<dbReference type="EMBL" id="SFCI01002244">
    <property type="protein sequence ID" value="TFY74182.1"/>
    <property type="molecule type" value="Genomic_DNA"/>
</dbReference>
<accession>A0A4Y9ZHS1</accession>
<proteinExistence type="predicted"/>
<protein>
    <submittedName>
        <fullName evidence="1">Uncharacterized protein</fullName>
    </submittedName>
</protein>
<name>A0A4Y9ZHS1_9AGAM</name>